<dbReference type="InterPro" id="IPR027231">
    <property type="entry name" value="Semaphorin"/>
</dbReference>
<dbReference type="InterPro" id="IPR016201">
    <property type="entry name" value="PSI"/>
</dbReference>
<comment type="caution">
    <text evidence="11">The sequence shown here is derived from an EMBL/GenBank/DDBJ whole genome shotgun (WGS) entry which is preliminary data.</text>
</comment>
<dbReference type="AlphaFoldDB" id="A0A1W0X977"/>
<accession>A0A1W0X977</accession>
<evidence type="ECO:0000313" key="12">
    <source>
        <dbReference type="Proteomes" id="UP000192578"/>
    </source>
</evidence>
<evidence type="ECO:0000256" key="4">
    <source>
        <dbReference type="ARBA" id="ARBA00023136"/>
    </source>
</evidence>
<name>A0A1W0X977_HYPEX</name>
<dbReference type="PANTHER" id="PTHR11036">
    <property type="entry name" value="SEMAPHORIN"/>
    <property type="match status" value="1"/>
</dbReference>
<evidence type="ECO:0000256" key="6">
    <source>
        <dbReference type="ARBA" id="ARBA00023180"/>
    </source>
</evidence>
<dbReference type="GO" id="GO:0030335">
    <property type="term" value="P:positive regulation of cell migration"/>
    <property type="evidence" value="ECO:0007669"/>
    <property type="project" value="TreeGrafter"/>
</dbReference>
<dbReference type="InterPro" id="IPR000884">
    <property type="entry name" value="TSP1_rpt"/>
</dbReference>
<evidence type="ECO:0000313" key="11">
    <source>
        <dbReference type="EMBL" id="OQV23958.1"/>
    </source>
</evidence>
<gene>
    <name evidence="11" type="ORF">BV898_02305</name>
</gene>
<evidence type="ECO:0000256" key="3">
    <source>
        <dbReference type="ARBA" id="ARBA00022902"/>
    </source>
</evidence>
<dbReference type="Gene3D" id="2.20.100.10">
    <property type="entry name" value="Thrombospondin type-1 (TSP1) repeat"/>
    <property type="match status" value="2"/>
</dbReference>
<dbReference type="Pfam" id="PF00090">
    <property type="entry name" value="TSP_1"/>
    <property type="match status" value="2"/>
</dbReference>
<dbReference type="Proteomes" id="UP000192578">
    <property type="component" value="Unassembled WGS sequence"/>
</dbReference>
<keyword evidence="4 9" id="KW-0472">Membrane</keyword>
<evidence type="ECO:0000256" key="2">
    <source>
        <dbReference type="ARBA" id="ARBA00022782"/>
    </source>
</evidence>
<feature type="transmembrane region" description="Helical" evidence="9">
    <location>
        <begin position="21"/>
        <end position="37"/>
    </location>
</feature>
<dbReference type="SMART" id="SM00630">
    <property type="entry name" value="Sema"/>
    <property type="match status" value="1"/>
</dbReference>
<dbReference type="InterPro" id="IPR036352">
    <property type="entry name" value="Semap_dom_sf"/>
</dbReference>
<sequence length="1060" mass="118179">MKPPAVGDWISAMARRPATGVIFWAIIYACFVIVAAAESPGISATFMPDGGYYYSQLKYFPEIATGQLFVGGRDALYRLNLSDLTLLEEISQESNATQQANCRGLRIEGEDCRNYITLLLKNPSADHLLTCSTNSREPECLSRNATDLEQTIRHDSGLLRSPKSKNDSAVAYITDNGDQYFGYGANKEVRPAFTRHRRDAPILRTPQTSTDWLNDAEFVEIFPSDPFMYVLFREKAVEYLEKSNKLKPVYSRIARVCQNDVAEQKPKTRGAKPTVEVAEWTTFQKARLECPGEDRSTATLFDQMAQAVILGGEAAAEQTSTHHPATIAGIFNAPGNDIYGGAICLYDMVGIQKAFRGHYQYQPSTDATWIKTPNDLPQFNCEVNASKGNVTARIADFKKVLMYDSVLPKFEKAIVVEEMARFRLLAAEQLRLPDGSDYYVFYALTELPGRRLDIRKYVLDTSENRSSRNQACLVHVWNSLFWPLEDVLKMTLIQQEHALIVGTTDRVIRLSTLVCQRHLTKRGCLDSGDPHCGWNANGNTCTEQPLETSRDDWARSRSTTCSTENYFEPWESSPWQVCEVASERQSREQCQCRKQRCVSYKCLALEKEPVQIENCTRDGNWTDFSDWSACSVSCGGGRRSRTRTCTNPAPQFGGLDCGGSAIEAEECGNDICPPQILRSSLPTTNSGSQLQAWGPWSDCSQSCGVGIQRRARSCLKEDANTDCASPQTETRECNQAVCPAIETFSDWTNWVTVSNEAVSPTSSGAFQEHQYRCKGRFDPSKSPQELAITIQHAERFCPTASSCHSRREFDHALQSTWTQWSGCDDASLQYRYQNCAGSQQRVCLGAGKMNDEVFPWGCWSDWTPCENAKQNRFRICVFNGKTCTRGDTSREERICKSDYESDMVVAGSITAPGGGYLFLILGCVISFCAGMAVVASVIFFRREKGNNAIHHRHISQQNTYAAASSNKLTPLIRINGNGFYAHSAVKDLDETTPEGDTSPASESGPFRRERSLSPDPQLKPGNRLSRQYSAKSNNGAPLRSSHARQGSVRHKAGSENHLYS</sequence>
<evidence type="ECO:0000256" key="9">
    <source>
        <dbReference type="SAM" id="Phobius"/>
    </source>
</evidence>
<keyword evidence="6" id="KW-0325">Glycoprotein</keyword>
<dbReference type="PROSITE" id="PS51004">
    <property type="entry name" value="SEMA"/>
    <property type="match status" value="1"/>
</dbReference>
<dbReference type="FunFam" id="2.20.100.10:FF:000002">
    <property type="entry name" value="Unc-5 netrin receptor C"/>
    <property type="match status" value="1"/>
</dbReference>
<dbReference type="GO" id="GO:0030215">
    <property type="term" value="F:semaphorin receptor binding"/>
    <property type="evidence" value="ECO:0007669"/>
    <property type="project" value="InterPro"/>
</dbReference>
<dbReference type="GO" id="GO:0045499">
    <property type="term" value="F:chemorepellent activity"/>
    <property type="evidence" value="ECO:0007669"/>
    <property type="project" value="TreeGrafter"/>
</dbReference>
<dbReference type="GO" id="GO:0071526">
    <property type="term" value="P:semaphorin-plexin signaling pathway"/>
    <property type="evidence" value="ECO:0007669"/>
    <property type="project" value="TreeGrafter"/>
</dbReference>
<feature type="transmembrane region" description="Helical" evidence="9">
    <location>
        <begin position="916"/>
        <end position="940"/>
    </location>
</feature>
<dbReference type="Gene3D" id="2.130.10.10">
    <property type="entry name" value="YVTN repeat-like/Quinoprotein amine dehydrogenase"/>
    <property type="match status" value="1"/>
</dbReference>
<dbReference type="SMART" id="SM00209">
    <property type="entry name" value="TSP1"/>
    <property type="match status" value="3"/>
</dbReference>
<dbReference type="InterPro" id="IPR036383">
    <property type="entry name" value="TSP1_rpt_sf"/>
</dbReference>
<evidence type="ECO:0000256" key="5">
    <source>
        <dbReference type="ARBA" id="ARBA00023157"/>
    </source>
</evidence>
<keyword evidence="9" id="KW-0812">Transmembrane</keyword>
<keyword evidence="12" id="KW-1185">Reference proteome</keyword>
<keyword evidence="2" id="KW-0221">Differentiation</keyword>
<evidence type="ECO:0000256" key="7">
    <source>
        <dbReference type="PROSITE-ProRule" id="PRU00352"/>
    </source>
</evidence>
<feature type="domain" description="Sema" evidence="10">
    <location>
        <begin position="31"/>
        <end position="512"/>
    </location>
</feature>
<dbReference type="SUPFAM" id="SSF82895">
    <property type="entry name" value="TSP-1 type 1 repeat"/>
    <property type="match status" value="2"/>
</dbReference>
<dbReference type="PANTHER" id="PTHR11036:SF79">
    <property type="entry name" value="SEMAPHORIN 5C, ISOFORM A"/>
    <property type="match status" value="1"/>
</dbReference>
<keyword evidence="9" id="KW-1133">Transmembrane helix</keyword>
<proteinExistence type="predicted"/>
<protein>
    <submittedName>
        <fullName evidence="11">Semaphorin-5B</fullName>
    </submittedName>
</protein>
<dbReference type="EMBL" id="MTYJ01000009">
    <property type="protein sequence ID" value="OQV23958.1"/>
    <property type="molecule type" value="Genomic_DNA"/>
</dbReference>
<dbReference type="GO" id="GO:0007411">
    <property type="term" value="P:axon guidance"/>
    <property type="evidence" value="ECO:0007669"/>
    <property type="project" value="TreeGrafter"/>
</dbReference>
<dbReference type="InterPro" id="IPR001627">
    <property type="entry name" value="Semap_dom"/>
</dbReference>
<feature type="compositionally biased region" description="Polar residues" evidence="8">
    <location>
        <begin position="1024"/>
        <end position="1035"/>
    </location>
</feature>
<comment type="subcellular location">
    <subcellularLocation>
        <location evidence="1">Membrane</location>
        <topology evidence="1">Single-pass membrane protein</topology>
    </subcellularLocation>
</comment>
<dbReference type="Gene3D" id="3.30.1680.10">
    <property type="entry name" value="ligand-binding face of the semaphorins, domain 2"/>
    <property type="match status" value="1"/>
</dbReference>
<dbReference type="GO" id="GO:0005886">
    <property type="term" value="C:plasma membrane"/>
    <property type="evidence" value="ECO:0007669"/>
    <property type="project" value="TreeGrafter"/>
</dbReference>
<dbReference type="SMART" id="SM00423">
    <property type="entry name" value="PSI"/>
    <property type="match status" value="1"/>
</dbReference>
<dbReference type="Pfam" id="PF01403">
    <property type="entry name" value="Sema"/>
    <property type="match status" value="1"/>
</dbReference>
<keyword evidence="5" id="KW-1015">Disulfide bond</keyword>
<comment type="caution">
    <text evidence="7">Lacks conserved residue(s) required for the propagation of feature annotation.</text>
</comment>
<dbReference type="PROSITE" id="PS50092">
    <property type="entry name" value="TSP1"/>
    <property type="match status" value="3"/>
</dbReference>
<dbReference type="InterPro" id="IPR015943">
    <property type="entry name" value="WD40/YVTN_repeat-like_dom_sf"/>
</dbReference>
<dbReference type="PROSITE" id="PS51257">
    <property type="entry name" value="PROKAR_LIPOPROTEIN"/>
    <property type="match status" value="1"/>
</dbReference>
<dbReference type="SUPFAM" id="SSF103575">
    <property type="entry name" value="Plexin repeat"/>
    <property type="match status" value="1"/>
</dbReference>
<feature type="region of interest" description="Disordered" evidence="8">
    <location>
        <begin position="988"/>
        <end position="1060"/>
    </location>
</feature>
<dbReference type="SUPFAM" id="SSF101912">
    <property type="entry name" value="Sema domain"/>
    <property type="match status" value="1"/>
</dbReference>
<evidence type="ECO:0000256" key="8">
    <source>
        <dbReference type="SAM" id="MobiDB-lite"/>
    </source>
</evidence>
<keyword evidence="3" id="KW-0524">Neurogenesis</keyword>
<dbReference type="OrthoDB" id="9988752at2759"/>
<dbReference type="InterPro" id="IPR002165">
    <property type="entry name" value="Plexin_repeat"/>
</dbReference>
<evidence type="ECO:0000259" key="10">
    <source>
        <dbReference type="PROSITE" id="PS51004"/>
    </source>
</evidence>
<reference evidence="12" key="1">
    <citation type="submission" date="2017-01" db="EMBL/GenBank/DDBJ databases">
        <title>Comparative genomics of anhydrobiosis in the tardigrade Hypsibius dujardini.</title>
        <authorList>
            <person name="Yoshida Y."/>
            <person name="Koutsovoulos G."/>
            <person name="Laetsch D."/>
            <person name="Stevens L."/>
            <person name="Kumar S."/>
            <person name="Horikawa D."/>
            <person name="Ishino K."/>
            <person name="Komine S."/>
            <person name="Tomita M."/>
            <person name="Blaxter M."/>
            <person name="Arakawa K."/>
        </authorList>
    </citation>
    <scope>NUCLEOTIDE SEQUENCE [LARGE SCALE GENOMIC DNA]</scope>
    <source>
        <strain evidence="12">Z151</strain>
    </source>
</reference>
<dbReference type="Pfam" id="PF01437">
    <property type="entry name" value="PSI"/>
    <property type="match status" value="1"/>
</dbReference>
<evidence type="ECO:0000256" key="1">
    <source>
        <dbReference type="ARBA" id="ARBA00004167"/>
    </source>
</evidence>
<organism evidence="11 12">
    <name type="scientific">Hypsibius exemplaris</name>
    <name type="common">Freshwater tardigrade</name>
    <dbReference type="NCBI Taxonomy" id="2072580"/>
    <lineage>
        <taxon>Eukaryota</taxon>
        <taxon>Metazoa</taxon>
        <taxon>Ecdysozoa</taxon>
        <taxon>Tardigrada</taxon>
        <taxon>Eutardigrada</taxon>
        <taxon>Parachela</taxon>
        <taxon>Hypsibioidea</taxon>
        <taxon>Hypsibiidae</taxon>
        <taxon>Hypsibius</taxon>
    </lineage>
</organism>